<evidence type="ECO:0000313" key="2">
    <source>
        <dbReference type="Proteomes" id="UP000828390"/>
    </source>
</evidence>
<dbReference type="AlphaFoldDB" id="A0A9D4BFJ7"/>
<accession>A0A9D4BFJ7</accession>
<reference evidence="1" key="2">
    <citation type="submission" date="2020-11" db="EMBL/GenBank/DDBJ databases">
        <authorList>
            <person name="McCartney M.A."/>
            <person name="Auch B."/>
            <person name="Kono T."/>
            <person name="Mallez S."/>
            <person name="Becker A."/>
            <person name="Gohl D.M."/>
            <person name="Silverstein K.A.T."/>
            <person name="Koren S."/>
            <person name="Bechman K.B."/>
            <person name="Herman A."/>
            <person name="Abrahante J.E."/>
            <person name="Garbe J."/>
        </authorList>
    </citation>
    <scope>NUCLEOTIDE SEQUENCE</scope>
    <source>
        <strain evidence="1">Duluth1</strain>
        <tissue evidence="1">Whole animal</tissue>
    </source>
</reference>
<proteinExistence type="predicted"/>
<comment type="caution">
    <text evidence="1">The sequence shown here is derived from an EMBL/GenBank/DDBJ whole genome shotgun (WGS) entry which is preliminary data.</text>
</comment>
<name>A0A9D4BFJ7_DREPO</name>
<organism evidence="1 2">
    <name type="scientific">Dreissena polymorpha</name>
    <name type="common">Zebra mussel</name>
    <name type="synonym">Mytilus polymorpha</name>
    <dbReference type="NCBI Taxonomy" id="45954"/>
    <lineage>
        <taxon>Eukaryota</taxon>
        <taxon>Metazoa</taxon>
        <taxon>Spiralia</taxon>
        <taxon>Lophotrochozoa</taxon>
        <taxon>Mollusca</taxon>
        <taxon>Bivalvia</taxon>
        <taxon>Autobranchia</taxon>
        <taxon>Heteroconchia</taxon>
        <taxon>Euheterodonta</taxon>
        <taxon>Imparidentia</taxon>
        <taxon>Neoheterodontei</taxon>
        <taxon>Myida</taxon>
        <taxon>Dreissenoidea</taxon>
        <taxon>Dreissenidae</taxon>
        <taxon>Dreissena</taxon>
    </lineage>
</organism>
<gene>
    <name evidence="1" type="ORF">DPMN_080999</name>
</gene>
<protein>
    <submittedName>
        <fullName evidence="1">Uncharacterized protein</fullName>
    </submittedName>
</protein>
<reference evidence="1" key="1">
    <citation type="journal article" date="2019" name="bioRxiv">
        <title>The Genome of the Zebra Mussel, Dreissena polymorpha: A Resource for Invasive Species Research.</title>
        <authorList>
            <person name="McCartney M.A."/>
            <person name="Auch B."/>
            <person name="Kono T."/>
            <person name="Mallez S."/>
            <person name="Zhang Y."/>
            <person name="Obille A."/>
            <person name="Becker A."/>
            <person name="Abrahante J.E."/>
            <person name="Garbe J."/>
            <person name="Badalamenti J.P."/>
            <person name="Herman A."/>
            <person name="Mangelson H."/>
            <person name="Liachko I."/>
            <person name="Sullivan S."/>
            <person name="Sone E.D."/>
            <person name="Koren S."/>
            <person name="Silverstein K.A.T."/>
            <person name="Beckman K.B."/>
            <person name="Gohl D.M."/>
        </authorList>
    </citation>
    <scope>NUCLEOTIDE SEQUENCE</scope>
    <source>
        <strain evidence="1">Duluth1</strain>
        <tissue evidence="1">Whole animal</tissue>
    </source>
</reference>
<sequence length="75" mass="8499">MLETSEDPALLQRFDISHDFGLSDVSASEDIALTRTSEFEPFDLTRAEVQPPVVIDERCNNDVIECVESYRYLGC</sequence>
<dbReference type="EMBL" id="JAIWYP010000016">
    <property type="protein sequence ID" value="KAH3693565.1"/>
    <property type="molecule type" value="Genomic_DNA"/>
</dbReference>
<keyword evidence="2" id="KW-1185">Reference proteome</keyword>
<dbReference type="Proteomes" id="UP000828390">
    <property type="component" value="Unassembled WGS sequence"/>
</dbReference>
<evidence type="ECO:0000313" key="1">
    <source>
        <dbReference type="EMBL" id="KAH3693565.1"/>
    </source>
</evidence>